<dbReference type="GO" id="GO:0007399">
    <property type="term" value="P:nervous system development"/>
    <property type="evidence" value="ECO:0007669"/>
    <property type="project" value="TreeGrafter"/>
</dbReference>
<feature type="signal peptide" evidence="20">
    <location>
        <begin position="1"/>
        <end position="24"/>
    </location>
</feature>
<feature type="compositionally biased region" description="Basic and acidic residues" evidence="18">
    <location>
        <begin position="834"/>
        <end position="843"/>
    </location>
</feature>
<dbReference type="InterPro" id="IPR036179">
    <property type="entry name" value="Ig-like_dom_sf"/>
</dbReference>
<evidence type="ECO:0000256" key="8">
    <source>
        <dbReference type="ARBA" id="ARBA00022974"/>
    </source>
</evidence>
<dbReference type="SMART" id="SM00409">
    <property type="entry name" value="IG"/>
    <property type="match status" value="4"/>
</dbReference>
<keyword evidence="3" id="KW-1003">Cell membrane</keyword>
<comment type="caution">
    <text evidence="23">The sequence shown here is derived from an EMBL/GenBank/DDBJ whole genome shotgun (WGS) entry which is preliminary data.</text>
</comment>
<dbReference type="InterPro" id="IPR007110">
    <property type="entry name" value="Ig-like_dom"/>
</dbReference>
<dbReference type="PROSITE" id="PS50835">
    <property type="entry name" value="IG_LIKE"/>
    <property type="match status" value="4"/>
</dbReference>
<evidence type="ECO:0000256" key="11">
    <source>
        <dbReference type="ARBA" id="ARBA00023157"/>
    </source>
</evidence>
<keyword evidence="10 19" id="KW-0472">Membrane</keyword>
<dbReference type="InterPro" id="IPR003598">
    <property type="entry name" value="Ig_sub2"/>
</dbReference>
<dbReference type="EMBL" id="JASPKY010000302">
    <property type="protein sequence ID" value="KAK9709802.1"/>
    <property type="molecule type" value="Genomic_DNA"/>
</dbReference>
<evidence type="ECO:0000259" key="21">
    <source>
        <dbReference type="PROSITE" id="PS50835"/>
    </source>
</evidence>
<keyword evidence="9 19" id="KW-1133">Transmembrane helix</keyword>
<keyword evidence="8" id="KW-0654">Proteoglycan</keyword>
<evidence type="ECO:0000256" key="16">
    <source>
        <dbReference type="ARBA" id="ARBA00038530"/>
    </source>
</evidence>
<dbReference type="GO" id="GO:0005886">
    <property type="term" value="C:plasma membrane"/>
    <property type="evidence" value="ECO:0007669"/>
    <property type="project" value="UniProtKB-SubCell"/>
</dbReference>
<evidence type="ECO:0000256" key="14">
    <source>
        <dbReference type="ARBA" id="ARBA00037573"/>
    </source>
</evidence>
<feature type="compositionally biased region" description="Basic residues" evidence="18">
    <location>
        <begin position="468"/>
        <end position="482"/>
    </location>
</feature>
<protein>
    <recommendedName>
        <fullName evidence="17">Interference hedgehog</fullName>
    </recommendedName>
</protein>
<dbReference type="InterPro" id="IPR003961">
    <property type="entry name" value="FN3_dom"/>
</dbReference>
<feature type="domain" description="Fibronectin type-III" evidence="22">
    <location>
        <begin position="596"/>
        <end position="692"/>
    </location>
</feature>
<feature type="transmembrane region" description="Helical" evidence="19">
    <location>
        <begin position="715"/>
        <end position="738"/>
    </location>
</feature>
<evidence type="ECO:0000256" key="1">
    <source>
        <dbReference type="ARBA" id="ARBA00004236"/>
    </source>
</evidence>
<dbReference type="InterPro" id="IPR013783">
    <property type="entry name" value="Ig-like_fold"/>
</dbReference>
<dbReference type="FunFam" id="2.60.40.10:FF:000005">
    <property type="entry name" value="Neuronal cell adhesion molecule"/>
    <property type="match status" value="1"/>
</dbReference>
<keyword evidence="11" id="KW-1015">Disulfide bond</keyword>
<evidence type="ECO:0000256" key="20">
    <source>
        <dbReference type="SAM" id="SignalP"/>
    </source>
</evidence>
<evidence type="ECO:0000256" key="4">
    <source>
        <dbReference type="ARBA" id="ARBA00022674"/>
    </source>
</evidence>
<dbReference type="SMART" id="SM00060">
    <property type="entry name" value="FN3"/>
    <property type="match status" value="2"/>
</dbReference>
<evidence type="ECO:0000259" key="22">
    <source>
        <dbReference type="PROSITE" id="PS50853"/>
    </source>
</evidence>
<comment type="subcellular location">
    <subcellularLocation>
        <location evidence="1">Cell membrane</location>
    </subcellularLocation>
    <subcellularLocation>
        <location evidence="2">Membrane</location>
        <topology evidence="2">Single-pass type I membrane protein</topology>
    </subcellularLocation>
</comment>
<keyword evidence="4" id="KW-0358">Heparin-binding</keyword>
<evidence type="ECO:0000313" key="23">
    <source>
        <dbReference type="EMBL" id="KAK9709802.1"/>
    </source>
</evidence>
<feature type="domain" description="Ig-like" evidence="21">
    <location>
        <begin position="24"/>
        <end position="131"/>
    </location>
</feature>
<feature type="domain" description="Ig-like" evidence="21">
    <location>
        <begin position="270"/>
        <end position="354"/>
    </location>
</feature>
<evidence type="ECO:0000256" key="3">
    <source>
        <dbReference type="ARBA" id="ARBA00022475"/>
    </source>
</evidence>
<feature type="domain" description="Ig-like" evidence="21">
    <location>
        <begin position="133"/>
        <end position="256"/>
    </location>
</feature>
<keyword evidence="6 20" id="KW-0732">Signal</keyword>
<dbReference type="PROSITE" id="PS50853">
    <property type="entry name" value="FN3"/>
    <property type="match status" value="2"/>
</dbReference>
<dbReference type="PANTHER" id="PTHR44170:SF33">
    <property type="entry name" value="BROTHER OF IHOG, ISOFORM G-RELATED"/>
    <property type="match status" value="1"/>
</dbReference>
<keyword evidence="7" id="KW-0677">Repeat</keyword>
<organism evidence="23 24">
    <name type="scientific">Popillia japonica</name>
    <name type="common">Japanese beetle</name>
    <dbReference type="NCBI Taxonomy" id="7064"/>
    <lineage>
        <taxon>Eukaryota</taxon>
        <taxon>Metazoa</taxon>
        <taxon>Ecdysozoa</taxon>
        <taxon>Arthropoda</taxon>
        <taxon>Hexapoda</taxon>
        <taxon>Insecta</taxon>
        <taxon>Pterygota</taxon>
        <taxon>Neoptera</taxon>
        <taxon>Endopterygota</taxon>
        <taxon>Coleoptera</taxon>
        <taxon>Polyphaga</taxon>
        <taxon>Scarabaeiformia</taxon>
        <taxon>Scarabaeidae</taxon>
        <taxon>Rutelinae</taxon>
        <taxon>Popillia</taxon>
    </lineage>
</organism>
<evidence type="ECO:0000256" key="15">
    <source>
        <dbReference type="ARBA" id="ARBA00038144"/>
    </source>
</evidence>
<evidence type="ECO:0000256" key="2">
    <source>
        <dbReference type="ARBA" id="ARBA00004479"/>
    </source>
</evidence>
<evidence type="ECO:0000256" key="9">
    <source>
        <dbReference type="ARBA" id="ARBA00022989"/>
    </source>
</evidence>
<comment type="function">
    <text evidence="14">Mediates response to the active Hedgehog (Hh) protein signal in embryos, functioning upstream or at the level of patched (ptc).</text>
</comment>
<dbReference type="Pfam" id="PF00041">
    <property type="entry name" value="fn3"/>
    <property type="match status" value="2"/>
</dbReference>
<dbReference type="CDD" id="cd00063">
    <property type="entry name" value="FN3"/>
    <property type="match status" value="2"/>
</dbReference>
<gene>
    <name evidence="23" type="ORF">QE152_g26411</name>
</gene>
<feature type="domain" description="Fibronectin type-III" evidence="22">
    <location>
        <begin position="487"/>
        <end position="588"/>
    </location>
</feature>
<sequence>MEFVSTTLALTVATIFTFIYSGEAQVTILQSPSSVVLAEDDETSLSCKMDTNPDRFQWRHYPVNLKQAYSSAYHLVLAEAHYENVPAHRYRSDNSSTWLTIANTNVSVAGFYQCLAHYGAQVIASIPGRISIPILEEFPEQKNISITVTEGNTIQWRCPEPVSNPAPAMNYFNPKRKLISPEYSQFSLLLPNVTLEHKDSQFSLLLPNVTLEHKVISPEYSQFSLLLPNVTLEHKDTYSCTAFNQYKVMHSHSFLNLNVIKRKGARSEKPKFIMQPKQHYVALKESNVFLECSAVGEPIPTVRWFKRNGDLPKRRTKEEIGGLYITNVRQSDQGVYVCEYHNHLGSVSVDIQLEYNERPRVIRGPFNRDNTTTIIEEGQDIELECEVSGIPTPIVSWFLNGKTIRNDSNTKVKGNILRFEMMEKSHAGMVQCFASNIVSTDCGNFLMPVFPKQISGVQEQLIIPKHKKRKHNNKNNRGRSHGAHMIPPSKPNVTRLNDESVVVRWKVPSSDNGLPIKFFKVQYRDISRENEPSSSWLTANTDIAPHITSFDVTSLKPDHTYRFRIAAVYSNDDNKPSPKSDAFHLKRLDFETRNPLPIPIITKTETLNATSIRVYWEYTPVTNITINGFFVNYMPATIAGDYTKATVDGQHIRSYVISHLDPNTIYEIRMQTFDSKHASDLSQKMHTKTSALAIETTVAPQAKKSEPEHAPTVNIYVIIAGGVIGVALLIIVIIVVIVGRNWKKKKLANRNGNNDKQPTEDLNHHIQVENNEYEYVMPSKTPRANGCVISGNHITIRSNPLADADNKNQNMIEMSCLSSQNNNCSTQPSASTQEIHHHTDKTTTKNKKHKNGDNPGENYV</sequence>
<evidence type="ECO:0000256" key="6">
    <source>
        <dbReference type="ARBA" id="ARBA00022729"/>
    </source>
</evidence>
<keyword evidence="12" id="KW-0325">Glycoprotein</keyword>
<feature type="compositionally biased region" description="Polar residues" evidence="18">
    <location>
        <begin position="819"/>
        <end position="833"/>
    </location>
</feature>
<accession>A0AAW1JYU2</accession>
<evidence type="ECO:0000256" key="17">
    <source>
        <dbReference type="ARBA" id="ARBA00041099"/>
    </source>
</evidence>
<comment type="similarity">
    <text evidence="15">Belongs to the immunoglobulin superfamily. IHOG family.</text>
</comment>
<evidence type="ECO:0000256" key="19">
    <source>
        <dbReference type="SAM" id="Phobius"/>
    </source>
</evidence>
<feature type="region of interest" description="Disordered" evidence="18">
    <location>
        <begin position="819"/>
        <end position="860"/>
    </location>
</feature>
<dbReference type="Gene3D" id="2.60.40.10">
    <property type="entry name" value="Immunoglobulins"/>
    <property type="match status" value="6"/>
</dbReference>
<keyword evidence="24" id="KW-1185">Reference proteome</keyword>
<dbReference type="Pfam" id="PF13927">
    <property type="entry name" value="Ig_3"/>
    <property type="match status" value="2"/>
</dbReference>
<evidence type="ECO:0000256" key="5">
    <source>
        <dbReference type="ARBA" id="ARBA00022692"/>
    </source>
</evidence>
<evidence type="ECO:0000256" key="7">
    <source>
        <dbReference type="ARBA" id="ARBA00022737"/>
    </source>
</evidence>
<dbReference type="PANTHER" id="PTHR44170">
    <property type="entry name" value="PROTEIN SIDEKICK"/>
    <property type="match status" value="1"/>
</dbReference>
<proteinExistence type="inferred from homology"/>
<evidence type="ECO:0000256" key="18">
    <source>
        <dbReference type="SAM" id="MobiDB-lite"/>
    </source>
</evidence>
<dbReference type="InterPro" id="IPR036116">
    <property type="entry name" value="FN3_sf"/>
</dbReference>
<feature type="chain" id="PRO_5043743839" description="Interference hedgehog" evidence="20">
    <location>
        <begin position="25"/>
        <end position="860"/>
    </location>
</feature>
<evidence type="ECO:0000256" key="10">
    <source>
        <dbReference type="ARBA" id="ARBA00023136"/>
    </source>
</evidence>
<dbReference type="Proteomes" id="UP001458880">
    <property type="component" value="Unassembled WGS sequence"/>
</dbReference>
<dbReference type="GO" id="GO:0098609">
    <property type="term" value="P:cell-cell adhesion"/>
    <property type="evidence" value="ECO:0007669"/>
    <property type="project" value="TreeGrafter"/>
</dbReference>
<dbReference type="AlphaFoldDB" id="A0AAW1JYU2"/>
<dbReference type="SUPFAM" id="SSF49265">
    <property type="entry name" value="Fibronectin type III"/>
    <property type="match status" value="1"/>
</dbReference>
<dbReference type="SMART" id="SM00408">
    <property type="entry name" value="IGc2"/>
    <property type="match status" value="3"/>
</dbReference>
<feature type="region of interest" description="Disordered" evidence="18">
    <location>
        <begin position="468"/>
        <end position="493"/>
    </location>
</feature>
<evidence type="ECO:0000256" key="13">
    <source>
        <dbReference type="ARBA" id="ARBA00023319"/>
    </source>
</evidence>
<reference evidence="23 24" key="1">
    <citation type="journal article" date="2024" name="BMC Genomics">
        <title>De novo assembly and annotation of Popillia japonica's genome with initial clues to its potential as an invasive pest.</title>
        <authorList>
            <person name="Cucini C."/>
            <person name="Boschi S."/>
            <person name="Funari R."/>
            <person name="Cardaioli E."/>
            <person name="Iannotti N."/>
            <person name="Marturano G."/>
            <person name="Paoli F."/>
            <person name="Bruttini M."/>
            <person name="Carapelli A."/>
            <person name="Frati F."/>
            <person name="Nardi F."/>
        </authorList>
    </citation>
    <scope>NUCLEOTIDE SEQUENCE [LARGE SCALE GENOMIC DNA]</scope>
    <source>
        <strain evidence="23">DMR45628</strain>
    </source>
</reference>
<comment type="subunit">
    <text evidence="16">Homodimer. Heterotetramer; 2 iHog chains bind 2 hh chains when facilitated by heparin, heparin is required to promote high-affinity interactions between hh and iHog.</text>
</comment>
<evidence type="ECO:0000256" key="12">
    <source>
        <dbReference type="ARBA" id="ARBA00023180"/>
    </source>
</evidence>
<name>A0AAW1JYU2_POPJA</name>
<keyword evidence="5 19" id="KW-0812">Transmembrane</keyword>
<feature type="domain" description="Ig-like" evidence="21">
    <location>
        <begin position="359"/>
        <end position="436"/>
    </location>
</feature>
<dbReference type="InterPro" id="IPR003599">
    <property type="entry name" value="Ig_sub"/>
</dbReference>
<dbReference type="SUPFAM" id="SSF48726">
    <property type="entry name" value="Immunoglobulin"/>
    <property type="match status" value="4"/>
</dbReference>
<evidence type="ECO:0000313" key="24">
    <source>
        <dbReference type="Proteomes" id="UP001458880"/>
    </source>
</evidence>
<keyword evidence="13" id="KW-0393">Immunoglobulin domain</keyword>